<dbReference type="EMBL" id="VHIF01000001">
    <property type="protein sequence ID" value="TQO35647.1"/>
    <property type="molecule type" value="Genomic_DNA"/>
</dbReference>
<reference evidence="1 2" key="1">
    <citation type="submission" date="2019-06" db="EMBL/GenBank/DDBJ databases">
        <title>A large-scale integrated study on North Sea by COGITO (Coastal Microbe Genomic &amp; Taxonomic Observatory).</title>
        <authorList>
            <person name="Teeling H."/>
        </authorList>
    </citation>
    <scope>NUCLEOTIDE SEQUENCE [LARGE SCALE GENOMIC DNA]</scope>
    <source>
        <strain evidence="1 2">MAR_2009_79</strain>
    </source>
</reference>
<protein>
    <submittedName>
        <fullName evidence="1">Uncharacterized protein</fullName>
    </submittedName>
</protein>
<comment type="caution">
    <text evidence="1">The sequence shown here is derived from an EMBL/GenBank/DDBJ whole genome shotgun (WGS) entry which is preliminary data.</text>
</comment>
<dbReference type="Proteomes" id="UP000315363">
    <property type="component" value="Unassembled WGS sequence"/>
</dbReference>
<evidence type="ECO:0000313" key="2">
    <source>
        <dbReference type="Proteomes" id="UP000315363"/>
    </source>
</evidence>
<gene>
    <name evidence="1" type="ORF">GQ41_0195</name>
</gene>
<proteinExistence type="predicted"/>
<accession>A0ABY3A4W1</accession>
<sequence length="43" mass="5175">MPRIHDPGHCYYSTEPFGYNGYYLELPPIIHEFDIKKNYKTLI</sequence>
<organism evidence="1 2">
    <name type="scientific">Arenibacter algicola</name>
    <dbReference type="NCBI Taxonomy" id="616991"/>
    <lineage>
        <taxon>Bacteria</taxon>
        <taxon>Pseudomonadati</taxon>
        <taxon>Bacteroidota</taxon>
        <taxon>Flavobacteriia</taxon>
        <taxon>Flavobacteriales</taxon>
        <taxon>Flavobacteriaceae</taxon>
        <taxon>Arenibacter</taxon>
    </lineage>
</organism>
<evidence type="ECO:0000313" key="1">
    <source>
        <dbReference type="EMBL" id="TQO35647.1"/>
    </source>
</evidence>
<keyword evidence="2" id="KW-1185">Reference proteome</keyword>
<name>A0ABY3A4W1_9FLAO</name>